<dbReference type="SUPFAM" id="SSF46689">
    <property type="entry name" value="Homeodomain-like"/>
    <property type="match status" value="1"/>
</dbReference>
<feature type="compositionally biased region" description="Basic and acidic residues" evidence="4">
    <location>
        <begin position="308"/>
        <end position="317"/>
    </location>
</feature>
<dbReference type="GO" id="GO:0008270">
    <property type="term" value="F:zinc ion binding"/>
    <property type="evidence" value="ECO:0007669"/>
    <property type="project" value="UniProtKB-KW"/>
</dbReference>
<dbReference type="STRING" id="981085.W9RBC5"/>
<evidence type="ECO:0000256" key="2">
    <source>
        <dbReference type="ARBA" id="ARBA00022771"/>
    </source>
</evidence>
<dbReference type="InterPro" id="IPR009057">
    <property type="entry name" value="Homeodomain-like_sf"/>
</dbReference>
<feature type="region of interest" description="Disordered" evidence="4">
    <location>
        <begin position="749"/>
        <end position="776"/>
    </location>
</feature>
<evidence type="ECO:0000313" key="6">
    <source>
        <dbReference type="EMBL" id="EXB46301.1"/>
    </source>
</evidence>
<dbReference type="SMART" id="SM00249">
    <property type="entry name" value="PHD"/>
    <property type="match status" value="1"/>
</dbReference>
<evidence type="ECO:0000313" key="7">
    <source>
        <dbReference type="Proteomes" id="UP000030645"/>
    </source>
</evidence>
<dbReference type="EMBL" id="KE343922">
    <property type="protein sequence ID" value="EXB46301.1"/>
    <property type="molecule type" value="Genomic_DNA"/>
</dbReference>
<keyword evidence="1" id="KW-0479">Metal-binding</keyword>
<evidence type="ECO:0000256" key="4">
    <source>
        <dbReference type="SAM" id="MobiDB-lite"/>
    </source>
</evidence>
<feature type="region of interest" description="Disordered" evidence="4">
    <location>
        <begin position="198"/>
        <end position="222"/>
    </location>
</feature>
<evidence type="ECO:0000259" key="5">
    <source>
        <dbReference type="PROSITE" id="PS50090"/>
    </source>
</evidence>
<feature type="compositionally biased region" description="Acidic residues" evidence="4">
    <location>
        <begin position="527"/>
        <end position="539"/>
    </location>
</feature>
<keyword evidence="7" id="KW-1185">Reference proteome</keyword>
<dbReference type="Gene3D" id="3.30.40.10">
    <property type="entry name" value="Zinc/RING finger domain, C3HC4 (zinc finger)"/>
    <property type="match status" value="1"/>
</dbReference>
<feature type="region of interest" description="Disordered" evidence="4">
    <location>
        <begin position="357"/>
        <end position="389"/>
    </location>
</feature>
<proteinExistence type="predicted"/>
<dbReference type="PANTHER" id="PTHR47863:SF4">
    <property type="entry name" value="RING_FYVE_PHD ZINC FINGER SUPERFAMILY PROTEIN"/>
    <property type="match status" value="1"/>
</dbReference>
<evidence type="ECO:0000256" key="1">
    <source>
        <dbReference type="ARBA" id="ARBA00022723"/>
    </source>
</evidence>
<name>W9RBC5_9ROSA</name>
<dbReference type="InterPro" id="IPR011011">
    <property type="entry name" value="Znf_FYVE_PHD"/>
</dbReference>
<protein>
    <recommendedName>
        <fullName evidence="5">Myb-like domain-containing protein</fullName>
    </recommendedName>
</protein>
<feature type="compositionally biased region" description="Basic and acidic residues" evidence="4">
    <location>
        <begin position="749"/>
        <end position="758"/>
    </location>
</feature>
<reference evidence="7" key="1">
    <citation type="submission" date="2013-01" db="EMBL/GenBank/DDBJ databases">
        <title>Draft Genome Sequence of a Mulberry Tree, Morus notabilis C.K. Schneid.</title>
        <authorList>
            <person name="He N."/>
            <person name="Zhao S."/>
        </authorList>
    </citation>
    <scope>NUCLEOTIDE SEQUENCE</scope>
</reference>
<dbReference type="PROSITE" id="PS50090">
    <property type="entry name" value="MYB_LIKE"/>
    <property type="match status" value="1"/>
</dbReference>
<feature type="compositionally biased region" description="Basic and acidic residues" evidence="4">
    <location>
        <begin position="456"/>
        <end position="473"/>
    </location>
</feature>
<dbReference type="eggNOG" id="ENOG502QVQV">
    <property type="taxonomic scope" value="Eukaryota"/>
</dbReference>
<evidence type="ECO:0000256" key="3">
    <source>
        <dbReference type="ARBA" id="ARBA00022833"/>
    </source>
</evidence>
<accession>W9RBC5</accession>
<gene>
    <name evidence="6" type="ORF">L484_002387</name>
</gene>
<dbReference type="CDD" id="cd11660">
    <property type="entry name" value="SANT_TRF"/>
    <property type="match status" value="1"/>
</dbReference>
<dbReference type="InterPro" id="IPR001965">
    <property type="entry name" value="Znf_PHD"/>
</dbReference>
<feature type="region of interest" description="Disordered" evidence="4">
    <location>
        <begin position="527"/>
        <end position="547"/>
    </location>
</feature>
<keyword evidence="2" id="KW-0863">Zinc-finger</keyword>
<keyword evidence="3" id="KW-0862">Zinc</keyword>
<organism evidence="6 7">
    <name type="scientific">Morus notabilis</name>
    <dbReference type="NCBI Taxonomy" id="981085"/>
    <lineage>
        <taxon>Eukaryota</taxon>
        <taxon>Viridiplantae</taxon>
        <taxon>Streptophyta</taxon>
        <taxon>Embryophyta</taxon>
        <taxon>Tracheophyta</taxon>
        <taxon>Spermatophyta</taxon>
        <taxon>Magnoliopsida</taxon>
        <taxon>eudicotyledons</taxon>
        <taxon>Gunneridae</taxon>
        <taxon>Pentapetalae</taxon>
        <taxon>rosids</taxon>
        <taxon>fabids</taxon>
        <taxon>Rosales</taxon>
        <taxon>Moraceae</taxon>
        <taxon>Moreae</taxon>
        <taxon>Morus</taxon>
    </lineage>
</organism>
<dbReference type="SMART" id="SM00717">
    <property type="entry name" value="SANT"/>
    <property type="match status" value="1"/>
</dbReference>
<dbReference type="Pfam" id="PF00249">
    <property type="entry name" value="Myb_DNA-binding"/>
    <property type="match status" value="1"/>
</dbReference>
<dbReference type="SUPFAM" id="SSF57903">
    <property type="entry name" value="FYVE/PHD zinc finger"/>
    <property type="match status" value="1"/>
</dbReference>
<dbReference type="PANTHER" id="PTHR47863">
    <property type="entry name" value="RING/FYVE/PHD ZINC FINGER SUPERFAMILY PROTEIN"/>
    <property type="match status" value="1"/>
</dbReference>
<dbReference type="Proteomes" id="UP000030645">
    <property type="component" value="Unassembled WGS sequence"/>
</dbReference>
<dbReference type="AlphaFoldDB" id="W9RBC5"/>
<dbReference type="InterPro" id="IPR013083">
    <property type="entry name" value="Znf_RING/FYVE/PHD"/>
</dbReference>
<dbReference type="Gene3D" id="1.10.10.60">
    <property type="entry name" value="Homeodomain-like"/>
    <property type="match status" value="1"/>
</dbReference>
<feature type="compositionally biased region" description="Basic and acidic residues" evidence="4">
    <location>
        <begin position="488"/>
        <end position="502"/>
    </location>
</feature>
<feature type="domain" description="Myb-like" evidence="5">
    <location>
        <begin position="856"/>
        <end position="915"/>
    </location>
</feature>
<dbReference type="InterPro" id="IPR001005">
    <property type="entry name" value="SANT/Myb"/>
</dbReference>
<feature type="region of interest" description="Disordered" evidence="4">
    <location>
        <begin position="291"/>
        <end position="317"/>
    </location>
</feature>
<sequence length="922" mass="103172">MSSDTDDTSFSNESDSDSSLSLFCVQFHQFVLGFEEKGCSMDDMLDSEKVLAWLWVIEAMASFKEVGPSLLHDVVQSAPELPDDLGKNTREMIALRCLEDFIAPQDGITSDAPSAAGSKVQFDLSEGCQDVLQRILQETSVSNLRAAGLELSKWDIHPFIQHKRACLPKCALEQLKDAILNGTHQYADFLREKSGLASTSRDNGICRNGNNRDSVTSRPNLNHSDVLNMRVGVNSDPLIIENRNNQLGDNVLPSKRTRPDLADKDMAGFQENCNETNNFDVQHISSKRVKQYASSANESAEQNSVPLHGREPLKDSSEVNVPVATTGHDLAESEMGTMDEGRVLEDRCNECAVTKRSQKSSKNGFHKNLSEVPCNAPQMPQVTSRDEGHQNFSVDEAQGEAEYCAQPTEAFQSLEQKQVSIHGKQPLEDSSQRDLLANVEERMVLEDGLDGCSVSKRSEQVDKSDLPKNDSEVPHNAPEPSGAFAAETAHKSPTKESKSSYEHDLQFLEPNSASCDRLQQEIIAGEAEQDINNCDEEQTSSDNDEHNNELNDLAKKKHEFLSSQCTDNHDSMVVDWTEQNLCMKFNEDGHLLVCNTNNCQLVVHEKCVGSPATLDDKGNFYCPFCAYSIAINEYLEAKKSSSLARKELAAFIRMGSEHRPMEDTNVLNKKKSHYAGGNEDEVFLGKTHENEQVGEREQNEANQVETNVNIDDNNQQAEFSPPRNDTFNLGHREERTSIDSEMLHVTAGEKEGEEKVLEECPSESGTEGEQDEVPGKSDVVSHANTDTDLVNQGIEDLRVQREVLKGQEINASKRFVYEFNINSDDEDDYDDKLTISNYCVKLRGREVPCNFRGIPQSRRKKVPWTVAEEKKLKEAIQKFSHEKKIPWKEILKFGDSVFVKGRTTVDLKDKWRNMSKGTPKSK</sequence>
<feature type="compositionally biased region" description="Low complexity" evidence="4">
    <location>
        <begin position="293"/>
        <end position="304"/>
    </location>
</feature>
<feature type="region of interest" description="Disordered" evidence="4">
    <location>
        <begin position="450"/>
        <end position="502"/>
    </location>
</feature>